<reference evidence="1" key="1">
    <citation type="submission" date="2014-09" db="EMBL/GenBank/DDBJ databases">
        <authorList>
            <person name="Magalhaes I.L.F."/>
            <person name="Oliveira U."/>
            <person name="Santos F.R."/>
            <person name="Vidigal T.H.D.A."/>
            <person name="Brescovit A.D."/>
            <person name="Santos A.J."/>
        </authorList>
    </citation>
    <scope>NUCLEOTIDE SEQUENCE</scope>
    <source>
        <tissue evidence="1">Shoot tissue taken approximately 20 cm above the soil surface</tissue>
    </source>
</reference>
<evidence type="ECO:0000313" key="1">
    <source>
        <dbReference type="EMBL" id="JAD50386.1"/>
    </source>
</evidence>
<sequence length="37" mass="4187">MVGRRWIGQQSDIGCVHKALGPLWYKGILEESIGKFL</sequence>
<dbReference type="AlphaFoldDB" id="A0A0A9AGU8"/>
<proteinExistence type="predicted"/>
<reference evidence="1" key="2">
    <citation type="journal article" date="2015" name="Data Brief">
        <title>Shoot transcriptome of the giant reed, Arundo donax.</title>
        <authorList>
            <person name="Barrero R.A."/>
            <person name="Guerrero F.D."/>
            <person name="Moolhuijzen P."/>
            <person name="Goolsby J.A."/>
            <person name="Tidwell J."/>
            <person name="Bellgard S.E."/>
            <person name="Bellgard M.I."/>
        </authorList>
    </citation>
    <scope>NUCLEOTIDE SEQUENCE</scope>
    <source>
        <tissue evidence="1">Shoot tissue taken approximately 20 cm above the soil surface</tissue>
    </source>
</reference>
<organism evidence="1">
    <name type="scientific">Arundo donax</name>
    <name type="common">Giant reed</name>
    <name type="synonym">Donax arundinaceus</name>
    <dbReference type="NCBI Taxonomy" id="35708"/>
    <lineage>
        <taxon>Eukaryota</taxon>
        <taxon>Viridiplantae</taxon>
        <taxon>Streptophyta</taxon>
        <taxon>Embryophyta</taxon>
        <taxon>Tracheophyta</taxon>
        <taxon>Spermatophyta</taxon>
        <taxon>Magnoliopsida</taxon>
        <taxon>Liliopsida</taxon>
        <taxon>Poales</taxon>
        <taxon>Poaceae</taxon>
        <taxon>PACMAD clade</taxon>
        <taxon>Arundinoideae</taxon>
        <taxon>Arundineae</taxon>
        <taxon>Arundo</taxon>
    </lineage>
</organism>
<name>A0A0A9AGU8_ARUDO</name>
<dbReference type="EMBL" id="GBRH01247509">
    <property type="protein sequence ID" value="JAD50386.1"/>
    <property type="molecule type" value="Transcribed_RNA"/>
</dbReference>
<accession>A0A0A9AGU8</accession>
<protein>
    <submittedName>
        <fullName evidence="1">Uncharacterized protein</fullName>
    </submittedName>
</protein>